<organism evidence="7 8">
    <name type="scientific">Pigmentiphaga soli</name>
    <dbReference type="NCBI Taxonomy" id="1007095"/>
    <lineage>
        <taxon>Bacteria</taxon>
        <taxon>Pseudomonadati</taxon>
        <taxon>Pseudomonadota</taxon>
        <taxon>Betaproteobacteria</taxon>
        <taxon>Burkholderiales</taxon>
        <taxon>Alcaligenaceae</taxon>
        <taxon>Pigmentiphaga</taxon>
    </lineage>
</organism>
<name>A0ABP8GW71_9BURK</name>
<evidence type="ECO:0000259" key="6">
    <source>
        <dbReference type="Pfam" id="PF03636"/>
    </source>
</evidence>
<dbReference type="Gene3D" id="2.70.98.40">
    <property type="entry name" value="Glycoside hydrolase, family 65, N-terminal domain"/>
    <property type="match status" value="1"/>
</dbReference>
<dbReference type="InterPro" id="IPR012341">
    <property type="entry name" value="6hp_glycosidase-like_sf"/>
</dbReference>
<evidence type="ECO:0000256" key="4">
    <source>
        <dbReference type="SAM" id="MobiDB-lite"/>
    </source>
</evidence>
<dbReference type="RefSeq" id="WP_345248620.1">
    <property type="nucleotide sequence ID" value="NZ_BAABFO010000007.1"/>
</dbReference>
<proteinExistence type="inferred from homology"/>
<dbReference type="Pfam" id="PF03632">
    <property type="entry name" value="Glyco_hydro_65m"/>
    <property type="match status" value="1"/>
</dbReference>
<feature type="region of interest" description="Disordered" evidence="4">
    <location>
        <begin position="1"/>
        <end position="24"/>
    </location>
</feature>
<feature type="domain" description="Glycoside hydrolase family 65 N-terminal" evidence="6">
    <location>
        <begin position="36"/>
        <end position="288"/>
    </location>
</feature>
<dbReference type="Gene3D" id="1.50.10.10">
    <property type="match status" value="1"/>
</dbReference>
<gene>
    <name evidence="7" type="ORF">GCM10023144_18560</name>
</gene>
<evidence type="ECO:0000259" key="5">
    <source>
        <dbReference type="Pfam" id="PF03632"/>
    </source>
</evidence>
<dbReference type="SUPFAM" id="SSF48208">
    <property type="entry name" value="Six-hairpin glycosidases"/>
    <property type="match status" value="1"/>
</dbReference>
<dbReference type="InterPro" id="IPR005195">
    <property type="entry name" value="Glyco_hydro_65_M"/>
</dbReference>
<dbReference type="GO" id="GO:0016787">
    <property type="term" value="F:hydrolase activity"/>
    <property type="evidence" value="ECO:0007669"/>
    <property type="project" value="UniProtKB-KW"/>
</dbReference>
<dbReference type="InterPro" id="IPR017045">
    <property type="entry name" value="Malt_Pase/Glycosyl_Hdrlase"/>
</dbReference>
<dbReference type="EMBL" id="BAABFO010000007">
    <property type="protein sequence ID" value="GAA4330666.1"/>
    <property type="molecule type" value="Genomic_DNA"/>
</dbReference>
<dbReference type="Proteomes" id="UP001501671">
    <property type="component" value="Unassembled WGS sequence"/>
</dbReference>
<sequence>MDCLRTSGPGMPGPRCREAAGRQQDATATRPDICFDRYDREEEGQREALLSLGNGYLSVRAASTASDADDWHYPGTYCAGLYDRAASHVNGRRVENESLVNLPNWLPLTFRPVGEADWFSLDKAALLDYRHGLFLRDGLAVRELRYRDAAGRTTRLREERLVSMDDRHLAASRIELLPEDWSGEIEVLCCIDAGVVNRGVRRFRPYNPRHLSLVDSDADGRGTVRVLVRTRRSGIEVAMATRCLADAGAVLARHPYRRELRIGERLLCRVAQGQPLGLGKVAAIASSRECGGECGQVALGKLARAPDFGALRQAHARAWAALWQRACVEIGEPALQRASRFHVFHLLQNFCEHTADLDAGFPARGWQEAYHGQIFWDEILAFPFYELRFPEVARAALTYRCRRLPAAREAARAAGLPGAMFPWRSASTGREETPAFQFMPLTGHWLPDHTFLQRHIGSATAFNVWQYYLATGDKDFLATHGARLMVEVARFWAGLAVADPADGRYDIRGIAGPDEYHTAYPGRARPGIDNNAYTNLMAAWTLCQVRPALAEVADGGDGDASRRLGLTPAELDRWEDIARRIRVPFSEGRVSQFEGFERLEPFDIGRYRRRAGPGRLDWMLEREGRSVNDVQAAKQSDFLVLLHLFPLDEVLALFARCGYPVAPPDLLRSAQYLLARTSHDSSLSRIIAAGALAELDPAASWELYRQAMMPEKDSADHSSSAEGVHLHAMAGTLDVLQRRYLGLSMATDGLMARPSIPAGLPPVRLPFRCRFGAFELHWSGHRPVLHAAPDNPAEITVRTWQGPRRIAPGTAMPVPADRASAAPGR</sequence>
<evidence type="ECO:0000256" key="2">
    <source>
        <dbReference type="ARBA" id="ARBA00022676"/>
    </source>
</evidence>
<evidence type="ECO:0000313" key="8">
    <source>
        <dbReference type="Proteomes" id="UP001501671"/>
    </source>
</evidence>
<dbReference type="InterPro" id="IPR037018">
    <property type="entry name" value="GH65_N"/>
</dbReference>
<accession>A0ABP8GW71</accession>
<feature type="region of interest" description="Disordered" evidence="4">
    <location>
        <begin position="805"/>
        <end position="825"/>
    </location>
</feature>
<keyword evidence="3" id="KW-0808">Transferase</keyword>
<comment type="similarity">
    <text evidence="1">Belongs to the glycosyl hydrolase 65 family.</text>
</comment>
<dbReference type="PANTHER" id="PTHR11051">
    <property type="entry name" value="GLYCOSYL HYDROLASE-RELATED"/>
    <property type="match status" value="1"/>
</dbReference>
<dbReference type="Pfam" id="PF03636">
    <property type="entry name" value="Glyco_hydro_65N"/>
    <property type="match status" value="1"/>
</dbReference>
<dbReference type="PANTHER" id="PTHR11051:SF8">
    <property type="entry name" value="PROTEIN-GLUCOSYLGALACTOSYLHYDROXYLYSINE GLUCOSIDASE"/>
    <property type="match status" value="1"/>
</dbReference>
<dbReference type="InterPro" id="IPR008928">
    <property type="entry name" value="6-hairpin_glycosidase_sf"/>
</dbReference>
<evidence type="ECO:0000256" key="3">
    <source>
        <dbReference type="ARBA" id="ARBA00022679"/>
    </source>
</evidence>
<keyword evidence="2" id="KW-0328">Glycosyltransferase</keyword>
<dbReference type="InterPro" id="IPR011013">
    <property type="entry name" value="Gal_mutarotase_sf_dom"/>
</dbReference>
<dbReference type="SUPFAM" id="SSF74650">
    <property type="entry name" value="Galactose mutarotase-like"/>
    <property type="match status" value="1"/>
</dbReference>
<evidence type="ECO:0000313" key="7">
    <source>
        <dbReference type="EMBL" id="GAA4330666.1"/>
    </source>
</evidence>
<feature type="domain" description="Glycoside hydrolase family 65 central catalytic" evidence="5">
    <location>
        <begin position="340"/>
        <end position="733"/>
    </location>
</feature>
<keyword evidence="8" id="KW-1185">Reference proteome</keyword>
<protein>
    <submittedName>
        <fullName evidence="7">Glycosyl hydrolase family 65 protein</fullName>
    </submittedName>
</protein>
<reference evidence="8" key="1">
    <citation type="journal article" date="2019" name="Int. J. Syst. Evol. Microbiol.">
        <title>The Global Catalogue of Microorganisms (GCM) 10K type strain sequencing project: providing services to taxonomists for standard genome sequencing and annotation.</title>
        <authorList>
            <consortium name="The Broad Institute Genomics Platform"/>
            <consortium name="The Broad Institute Genome Sequencing Center for Infectious Disease"/>
            <person name="Wu L."/>
            <person name="Ma J."/>
        </authorList>
    </citation>
    <scope>NUCLEOTIDE SEQUENCE [LARGE SCALE GENOMIC DNA]</scope>
    <source>
        <strain evidence="8">JCM 17666</strain>
    </source>
</reference>
<dbReference type="PIRSF" id="PIRSF036289">
    <property type="entry name" value="Glycosyl_hydrolase_malt_phosph"/>
    <property type="match status" value="1"/>
</dbReference>
<dbReference type="InterPro" id="IPR005196">
    <property type="entry name" value="Glyco_hydro_65_N"/>
</dbReference>
<keyword evidence="7" id="KW-0378">Hydrolase</keyword>
<evidence type="ECO:0000256" key="1">
    <source>
        <dbReference type="ARBA" id="ARBA00006768"/>
    </source>
</evidence>
<comment type="caution">
    <text evidence="7">The sequence shown here is derived from an EMBL/GenBank/DDBJ whole genome shotgun (WGS) entry which is preliminary data.</text>
</comment>